<organism evidence="2 3">
    <name type="scientific">Aromatoleum diolicum</name>
    <dbReference type="NCBI Taxonomy" id="75796"/>
    <lineage>
        <taxon>Bacteria</taxon>
        <taxon>Pseudomonadati</taxon>
        <taxon>Pseudomonadota</taxon>
        <taxon>Betaproteobacteria</taxon>
        <taxon>Rhodocyclales</taxon>
        <taxon>Rhodocyclaceae</taxon>
        <taxon>Aromatoleum</taxon>
    </lineage>
</organism>
<evidence type="ECO:0000256" key="1">
    <source>
        <dbReference type="SAM" id="SignalP"/>
    </source>
</evidence>
<name>A0ABX1QBU9_9RHOO</name>
<dbReference type="RefSeq" id="WP_169260661.1">
    <property type="nucleotide sequence ID" value="NZ_WTVQ01000018.1"/>
</dbReference>
<comment type="caution">
    <text evidence="2">The sequence shown here is derived from an EMBL/GenBank/DDBJ whole genome shotgun (WGS) entry which is preliminary data.</text>
</comment>
<dbReference type="Proteomes" id="UP000648984">
    <property type="component" value="Unassembled WGS sequence"/>
</dbReference>
<keyword evidence="3" id="KW-1185">Reference proteome</keyword>
<dbReference type="EMBL" id="WTVQ01000018">
    <property type="protein sequence ID" value="NMG75510.1"/>
    <property type="molecule type" value="Genomic_DNA"/>
</dbReference>
<evidence type="ECO:0000313" key="2">
    <source>
        <dbReference type="EMBL" id="NMG75510.1"/>
    </source>
</evidence>
<reference evidence="2 3" key="1">
    <citation type="submission" date="2019-12" db="EMBL/GenBank/DDBJ databases">
        <title>Comparative genomics gives insights into the taxonomy of the Azoarcus-Aromatoleum group and reveals separate origins of nif in the plant-associated Azoarcus and non-plant-associated Aromatoleum sub-groups.</title>
        <authorList>
            <person name="Lafos M."/>
            <person name="Maluk M."/>
            <person name="Batista M."/>
            <person name="Junghare M."/>
            <person name="Carmona M."/>
            <person name="Faoro H."/>
            <person name="Cruz L.M."/>
            <person name="Battistoni F."/>
            <person name="De Souza E."/>
            <person name="Pedrosa F."/>
            <person name="Chen W.-M."/>
            <person name="Poole P.S."/>
            <person name="Dixon R.A."/>
            <person name="James E.K."/>
        </authorList>
    </citation>
    <scope>NUCLEOTIDE SEQUENCE [LARGE SCALE GENOMIC DNA]</scope>
    <source>
        <strain evidence="2 3">22Lin</strain>
    </source>
</reference>
<feature type="chain" id="PRO_5045735860" evidence="1">
    <location>
        <begin position="20"/>
        <end position="317"/>
    </location>
</feature>
<sequence>MRRSLVSCILFGYLVGAGAAEPVPSAPEQDLGGQDSVMVRGRAAVRDLTESVARHVDRWFGDKPFEPGGKVSGSIGLKFLAQQHESPEMNLRFRARLDLPNVKEQTYLFFGQENEQELITDQPDAFTRRELLLPEDRKADLTGFAGLGYALRDMIDFRAGVRGGFKPYAQARYKKNWLVSERNGVEFRETLFWKPDDGFGATTVFNVSHAFSPSVALRWQSAGTISKETDGMAWASSLGVFKSYGVDRLASLEAVVSGATAASDDIGEYGVRAIWQQPIYREWTILEVSVGHFWPQGEAKAVRGQNWALGVGVDIRF</sequence>
<feature type="signal peptide" evidence="1">
    <location>
        <begin position="1"/>
        <end position="19"/>
    </location>
</feature>
<protein>
    <submittedName>
        <fullName evidence="2">Uncharacterized protein</fullName>
    </submittedName>
</protein>
<gene>
    <name evidence="2" type="ORF">GPA25_12155</name>
</gene>
<accession>A0ABX1QBU9</accession>
<keyword evidence="1" id="KW-0732">Signal</keyword>
<evidence type="ECO:0000313" key="3">
    <source>
        <dbReference type="Proteomes" id="UP000648984"/>
    </source>
</evidence>
<proteinExistence type="predicted"/>